<sequence>MGQQNSRRSVVLFLREIHKIYNRDNDKHQTEYCYSDSSRCLDDFDFHKHRYDNAACFAGSHCAQSNHNRVSRCCNPTWLHKLTACKKNCDRNHDRPSASQDEAQWIFVPLQEHQQCVLLPYSHCTYDNKHVHQNCTSDKHLYSDQATQSHHHVNRHNHDYDNHCASPDQPSPSAWHRHYYDYGDNHDNDTASTYTRLHETAIRHHHERKQARLTSVK</sequence>
<evidence type="ECO:0000313" key="2">
    <source>
        <dbReference type="Proteomes" id="UP000800041"/>
    </source>
</evidence>
<organism evidence="1 2">
    <name type="scientific">Aulographum hederae CBS 113979</name>
    <dbReference type="NCBI Taxonomy" id="1176131"/>
    <lineage>
        <taxon>Eukaryota</taxon>
        <taxon>Fungi</taxon>
        <taxon>Dikarya</taxon>
        <taxon>Ascomycota</taxon>
        <taxon>Pezizomycotina</taxon>
        <taxon>Dothideomycetes</taxon>
        <taxon>Pleosporomycetidae</taxon>
        <taxon>Aulographales</taxon>
        <taxon>Aulographaceae</taxon>
    </lineage>
</organism>
<protein>
    <submittedName>
        <fullName evidence="1">Uncharacterized protein</fullName>
    </submittedName>
</protein>
<name>A0A6G1H2R7_9PEZI</name>
<accession>A0A6G1H2R7</accession>
<evidence type="ECO:0000313" key="1">
    <source>
        <dbReference type="EMBL" id="KAF1987310.1"/>
    </source>
</evidence>
<gene>
    <name evidence="1" type="ORF">K402DRAFT_57539</name>
</gene>
<keyword evidence="2" id="KW-1185">Reference proteome</keyword>
<dbReference type="EMBL" id="ML977153">
    <property type="protein sequence ID" value="KAF1987310.1"/>
    <property type="molecule type" value="Genomic_DNA"/>
</dbReference>
<dbReference type="AlphaFoldDB" id="A0A6G1H2R7"/>
<proteinExistence type="predicted"/>
<reference evidence="1" key="1">
    <citation type="journal article" date="2020" name="Stud. Mycol.">
        <title>101 Dothideomycetes genomes: a test case for predicting lifestyles and emergence of pathogens.</title>
        <authorList>
            <person name="Haridas S."/>
            <person name="Albert R."/>
            <person name="Binder M."/>
            <person name="Bloem J."/>
            <person name="Labutti K."/>
            <person name="Salamov A."/>
            <person name="Andreopoulos B."/>
            <person name="Baker S."/>
            <person name="Barry K."/>
            <person name="Bills G."/>
            <person name="Bluhm B."/>
            <person name="Cannon C."/>
            <person name="Castanera R."/>
            <person name="Culley D."/>
            <person name="Daum C."/>
            <person name="Ezra D."/>
            <person name="Gonzalez J."/>
            <person name="Henrissat B."/>
            <person name="Kuo A."/>
            <person name="Liang C."/>
            <person name="Lipzen A."/>
            <person name="Lutzoni F."/>
            <person name="Magnuson J."/>
            <person name="Mondo S."/>
            <person name="Nolan M."/>
            <person name="Ohm R."/>
            <person name="Pangilinan J."/>
            <person name="Park H.-J."/>
            <person name="Ramirez L."/>
            <person name="Alfaro M."/>
            <person name="Sun H."/>
            <person name="Tritt A."/>
            <person name="Yoshinaga Y."/>
            <person name="Zwiers L.-H."/>
            <person name="Turgeon B."/>
            <person name="Goodwin S."/>
            <person name="Spatafora J."/>
            <person name="Crous P."/>
            <person name="Grigoriev I."/>
        </authorList>
    </citation>
    <scope>NUCLEOTIDE SEQUENCE</scope>
    <source>
        <strain evidence="1">CBS 113979</strain>
    </source>
</reference>
<dbReference type="Proteomes" id="UP000800041">
    <property type="component" value="Unassembled WGS sequence"/>
</dbReference>